<reference evidence="1 2" key="1">
    <citation type="submission" date="2017-12" db="EMBL/GenBank/DDBJ databases">
        <title>Characterization of six clinical isolates of Enterochimera gen. nov., a novel genus of the Yersiniaciae family and the three species Enterochimera arupensis sp. nov., Enterochimera coloradensis sp. nov, and Enterochimera californica sp. nov.</title>
        <authorList>
            <person name="Rossi A."/>
            <person name="Fisher M."/>
        </authorList>
    </citation>
    <scope>NUCLEOTIDE SEQUENCE [LARGE SCALE GENOMIC DNA]</scope>
    <source>
        <strain evidence="2">2015-Iso6</strain>
    </source>
</reference>
<protein>
    <submittedName>
        <fullName evidence="1">Late promoter-activating protein</fullName>
    </submittedName>
</protein>
<evidence type="ECO:0000313" key="1">
    <source>
        <dbReference type="EMBL" id="PLR29204.1"/>
    </source>
</evidence>
<organism evidence="1 2">
    <name type="scientific">Chimaeribacter californicus</name>
    <dbReference type="NCBI Taxonomy" id="2060067"/>
    <lineage>
        <taxon>Bacteria</taxon>
        <taxon>Pseudomonadati</taxon>
        <taxon>Pseudomonadota</taxon>
        <taxon>Gammaproteobacteria</taxon>
        <taxon>Enterobacterales</taxon>
        <taxon>Yersiniaceae</taxon>
        <taxon>Chimaeribacter</taxon>
    </lineage>
</organism>
<name>A0A2N5DSR1_9GAMM</name>
<dbReference type="Proteomes" id="UP000234240">
    <property type="component" value="Unassembled WGS sequence"/>
</dbReference>
<gene>
    <name evidence="1" type="ORF">CYR55_22925</name>
</gene>
<dbReference type="InterPro" id="IPR058027">
    <property type="entry name" value="Lpa"/>
</dbReference>
<dbReference type="AlphaFoldDB" id="A0A2N5DSR1"/>
<proteinExistence type="predicted"/>
<comment type="caution">
    <text evidence="1">The sequence shown here is derived from an EMBL/GenBank/DDBJ whole genome shotgun (WGS) entry which is preliminary data.</text>
</comment>
<dbReference type="Pfam" id="PF25716">
    <property type="entry name" value="BPP1_LPA"/>
    <property type="match status" value="1"/>
</dbReference>
<evidence type="ECO:0000313" key="2">
    <source>
        <dbReference type="Proteomes" id="UP000234240"/>
    </source>
</evidence>
<accession>A0A2N5DSR1</accession>
<sequence>MANTQHSDETNIFIGGQLAAKHSRLTSWEISQYLIELGRPATAKEVAQGLRERYPQYNSTVSEIYLRMSSIAKSHNSDCRVDDSVRPRTFHLTRLDDEFFKRCRNPERIDPERRKVMLMTEEEKERAESRIPRLALKIMAESARRRLASG</sequence>
<dbReference type="EMBL" id="PJZF01000078">
    <property type="protein sequence ID" value="PLR29204.1"/>
    <property type="molecule type" value="Genomic_DNA"/>
</dbReference>
<keyword evidence="2" id="KW-1185">Reference proteome</keyword>